<organism evidence="1 2">
    <name type="scientific">Arabis nemorensis</name>
    <dbReference type="NCBI Taxonomy" id="586526"/>
    <lineage>
        <taxon>Eukaryota</taxon>
        <taxon>Viridiplantae</taxon>
        <taxon>Streptophyta</taxon>
        <taxon>Embryophyta</taxon>
        <taxon>Tracheophyta</taxon>
        <taxon>Spermatophyta</taxon>
        <taxon>Magnoliopsida</taxon>
        <taxon>eudicotyledons</taxon>
        <taxon>Gunneridae</taxon>
        <taxon>Pentapetalae</taxon>
        <taxon>rosids</taxon>
        <taxon>malvids</taxon>
        <taxon>Brassicales</taxon>
        <taxon>Brassicaceae</taxon>
        <taxon>Arabideae</taxon>
        <taxon>Arabis</taxon>
    </lineage>
</organism>
<proteinExistence type="predicted"/>
<evidence type="ECO:0000313" key="2">
    <source>
        <dbReference type="Proteomes" id="UP000489600"/>
    </source>
</evidence>
<sequence length="100" mass="11478">MLKVYLFRTIPGEIFGFNPLFLDYMDHKYLEELSGEMRLAIMRIQYFIAAYLRNEAMKDKTSVFHPDIVHDAEVDSKVSGSYTSLGEQGRSVFVGCVVCK</sequence>
<dbReference type="EMBL" id="CABITT030000005">
    <property type="protein sequence ID" value="VVB05264.1"/>
    <property type="molecule type" value="Genomic_DNA"/>
</dbReference>
<dbReference type="AlphaFoldDB" id="A0A565BV39"/>
<protein>
    <submittedName>
        <fullName evidence="1">Uncharacterized protein</fullName>
    </submittedName>
</protein>
<dbReference type="Proteomes" id="UP000489600">
    <property type="component" value="Unassembled WGS sequence"/>
</dbReference>
<name>A0A565BV39_9BRAS</name>
<keyword evidence="2" id="KW-1185">Reference proteome</keyword>
<reference evidence="1" key="1">
    <citation type="submission" date="2019-07" db="EMBL/GenBank/DDBJ databases">
        <authorList>
            <person name="Dittberner H."/>
        </authorList>
    </citation>
    <scope>NUCLEOTIDE SEQUENCE [LARGE SCALE GENOMIC DNA]</scope>
</reference>
<accession>A0A565BV39</accession>
<evidence type="ECO:0000313" key="1">
    <source>
        <dbReference type="EMBL" id="VVB05264.1"/>
    </source>
</evidence>
<comment type="caution">
    <text evidence="1">The sequence shown here is derived from an EMBL/GenBank/DDBJ whole genome shotgun (WGS) entry which is preliminary data.</text>
</comment>
<gene>
    <name evidence="1" type="ORF">ANE_LOCUS15708</name>
</gene>